<keyword evidence="8 12" id="KW-1133">Transmembrane helix</keyword>
<comment type="subcellular location">
    <subcellularLocation>
        <location evidence="1 12">Golgi apparatus</location>
        <location evidence="1 12">Golgi stack membrane</location>
        <topology evidence="1 12">Single-pass type II membrane protein</topology>
    </subcellularLocation>
</comment>
<sequence>MMSRCIQMRRRIETYLKHMQSIRFFLLITCISLALSVIWIQLVETDKPTFINETLINEVIKNVARDYRYAEIYRKVEKLPSDVKYILLWTRYDFAPFYYFGKGQKAFVDKKCPVINCYVTTDRNYFNGDVTKFDYIFFNGRNTEPLTKSDLPLSRSPRQKYVYFNMESAVNIPVCKDIYEDFFNLTATYRLDSDIPIPYIQVKNTEGEVIGPKPEMDWVVGGSVDENLAMRLKNKTKAVAWFVSNCRSRNNRREYVNNLQKALEGYKLSVDIYGKCGPLTCPRKQKNCSTILDRDYFFYLSFENSFSVDYVTEKLITAMQHDVVPIVFGGADYSRFLPPGSYLNARDTTPTELAATIVDLMKSYTKYSRFFGWKSYYSYRDPSSTDNICEVCKALNSVSMEKPKYYKQFRSWWLPNFGERCR</sequence>
<dbReference type="RefSeq" id="XP_023948968.2">
    <property type="nucleotide sequence ID" value="XM_024093200.2"/>
</dbReference>
<evidence type="ECO:0000256" key="1">
    <source>
        <dbReference type="ARBA" id="ARBA00004447"/>
    </source>
</evidence>
<evidence type="ECO:0000313" key="16">
    <source>
        <dbReference type="RefSeq" id="XP_023948968.2"/>
    </source>
</evidence>
<protein>
    <recommendedName>
        <fullName evidence="12">Fucosyltransferase</fullName>
        <ecNumber evidence="12">2.4.1.-</ecNumber>
    </recommendedName>
</protein>
<keyword evidence="11" id="KW-0325">Glycoprotein</keyword>
<dbReference type="PANTHER" id="PTHR48438:SF1">
    <property type="entry name" value="ALPHA-(1,3)-FUCOSYLTRANSFERASE C-RELATED"/>
    <property type="match status" value="1"/>
</dbReference>
<evidence type="ECO:0000256" key="3">
    <source>
        <dbReference type="ARBA" id="ARBA00008919"/>
    </source>
</evidence>
<dbReference type="Pfam" id="PF17039">
    <property type="entry name" value="Glyco_tran_10_N"/>
    <property type="match status" value="1"/>
</dbReference>
<dbReference type="Pfam" id="PF00852">
    <property type="entry name" value="Glyco_transf_10"/>
    <property type="match status" value="1"/>
</dbReference>
<evidence type="ECO:0000256" key="12">
    <source>
        <dbReference type="RuleBase" id="RU003832"/>
    </source>
</evidence>
<name>A0A6J1NVZ7_BICAN</name>
<evidence type="ECO:0000259" key="13">
    <source>
        <dbReference type="Pfam" id="PF00852"/>
    </source>
</evidence>
<dbReference type="InterPro" id="IPR038577">
    <property type="entry name" value="GT10-like_C_sf"/>
</dbReference>
<evidence type="ECO:0000256" key="5">
    <source>
        <dbReference type="ARBA" id="ARBA00022679"/>
    </source>
</evidence>
<dbReference type="SUPFAM" id="SSF53756">
    <property type="entry name" value="UDP-Glycosyltransferase/glycogen phosphorylase"/>
    <property type="match status" value="1"/>
</dbReference>
<dbReference type="PANTHER" id="PTHR48438">
    <property type="entry name" value="ALPHA-(1,3)-FUCOSYLTRANSFERASE C-RELATED"/>
    <property type="match status" value="1"/>
</dbReference>
<accession>A0A6J1NVZ7</accession>
<keyword evidence="10 12" id="KW-0472">Membrane</keyword>
<comment type="pathway">
    <text evidence="2">Protein modification; protein glycosylation.</text>
</comment>
<dbReference type="Proteomes" id="UP001652582">
    <property type="component" value="Chromosome 23"/>
</dbReference>
<feature type="domain" description="Fucosyltransferase N-terminal" evidence="14">
    <location>
        <begin position="84"/>
        <end position="199"/>
    </location>
</feature>
<evidence type="ECO:0000256" key="2">
    <source>
        <dbReference type="ARBA" id="ARBA00004922"/>
    </source>
</evidence>
<evidence type="ECO:0000256" key="11">
    <source>
        <dbReference type="ARBA" id="ARBA00023180"/>
    </source>
</evidence>
<comment type="similarity">
    <text evidence="3 12">Belongs to the glycosyltransferase 10 family.</text>
</comment>
<dbReference type="EC" id="2.4.1.-" evidence="12"/>
<feature type="transmembrane region" description="Helical" evidence="12">
    <location>
        <begin position="21"/>
        <end position="42"/>
    </location>
</feature>
<dbReference type="OrthoDB" id="427096at2759"/>
<evidence type="ECO:0000313" key="15">
    <source>
        <dbReference type="Proteomes" id="UP001652582"/>
    </source>
</evidence>
<proteinExistence type="inferred from homology"/>
<evidence type="ECO:0000259" key="14">
    <source>
        <dbReference type="Pfam" id="PF17039"/>
    </source>
</evidence>
<evidence type="ECO:0000256" key="7">
    <source>
        <dbReference type="ARBA" id="ARBA00022968"/>
    </source>
</evidence>
<keyword evidence="4 12" id="KW-0328">Glycosyltransferase</keyword>
<keyword evidence="15" id="KW-1185">Reference proteome</keyword>
<dbReference type="GeneID" id="112053699"/>
<keyword evidence="7" id="KW-0735">Signal-anchor</keyword>
<gene>
    <name evidence="16" type="primary">LOC112053699</name>
</gene>
<dbReference type="InterPro" id="IPR001503">
    <property type="entry name" value="Glyco_trans_10"/>
</dbReference>
<keyword evidence="6 12" id="KW-0812">Transmembrane</keyword>
<dbReference type="InterPro" id="IPR055270">
    <property type="entry name" value="Glyco_tran_10_C"/>
</dbReference>
<evidence type="ECO:0000256" key="10">
    <source>
        <dbReference type="ARBA" id="ARBA00023136"/>
    </source>
</evidence>
<feature type="domain" description="Fucosyltransferase C-terminal" evidence="13">
    <location>
        <begin position="233"/>
        <end position="412"/>
    </location>
</feature>
<dbReference type="UniPathway" id="UPA00378"/>
<evidence type="ECO:0000256" key="6">
    <source>
        <dbReference type="ARBA" id="ARBA00022692"/>
    </source>
</evidence>
<keyword evidence="5 12" id="KW-0808">Transferase</keyword>
<reference evidence="16" key="1">
    <citation type="submission" date="2025-08" db="UniProtKB">
        <authorList>
            <consortium name="RefSeq"/>
        </authorList>
    </citation>
    <scope>IDENTIFICATION</scope>
</reference>
<evidence type="ECO:0000256" key="8">
    <source>
        <dbReference type="ARBA" id="ARBA00022989"/>
    </source>
</evidence>
<evidence type="ECO:0000256" key="9">
    <source>
        <dbReference type="ARBA" id="ARBA00023034"/>
    </source>
</evidence>
<dbReference type="InterPro" id="IPR031481">
    <property type="entry name" value="Glyco_tran_10_N"/>
</dbReference>
<organism evidence="15 16">
    <name type="scientific">Bicyclus anynana</name>
    <name type="common">Squinting bush brown butterfly</name>
    <dbReference type="NCBI Taxonomy" id="110368"/>
    <lineage>
        <taxon>Eukaryota</taxon>
        <taxon>Metazoa</taxon>
        <taxon>Ecdysozoa</taxon>
        <taxon>Arthropoda</taxon>
        <taxon>Hexapoda</taxon>
        <taxon>Insecta</taxon>
        <taxon>Pterygota</taxon>
        <taxon>Neoptera</taxon>
        <taxon>Endopterygota</taxon>
        <taxon>Lepidoptera</taxon>
        <taxon>Glossata</taxon>
        <taxon>Ditrysia</taxon>
        <taxon>Papilionoidea</taxon>
        <taxon>Nymphalidae</taxon>
        <taxon>Satyrinae</taxon>
        <taxon>Satyrini</taxon>
        <taxon>Mycalesina</taxon>
        <taxon>Bicyclus</taxon>
    </lineage>
</organism>
<evidence type="ECO:0000256" key="4">
    <source>
        <dbReference type="ARBA" id="ARBA00022676"/>
    </source>
</evidence>
<keyword evidence="9 12" id="KW-0333">Golgi apparatus</keyword>
<dbReference type="Gene3D" id="3.40.50.11660">
    <property type="entry name" value="Glycosyl transferase family 10, C-terminal domain"/>
    <property type="match status" value="1"/>
</dbReference>